<protein>
    <submittedName>
        <fullName evidence="2">Uncharacterized protein</fullName>
    </submittedName>
</protein>
<feature type="region of interest" description="Disordered" evidence="1">
    <location>
        <begin position="1"/>
        <end position="31"/>
    </location>
</feature>
<sequence>MGKWKRTNMFGEEFDTGSNNSNSSSSDDELPPYDYMADITPTRAASTSVTWEPEPIGIPTTSYCGKPAVLKTQIIGLLTGQKFYSCSGDIRDGDCHIYKQLSDAFLEEITLTKTKYGEIEDRLVQMLGQIDEKKKKFEEKVNFCKEHNEKFLESIQKEVNNLNQKYGALPSCKDRIFGDGVGELK</sequence>
<gene>
    <name evidence="2" type="ORF">ANE_LOCUS3548</name>
</gene>
<evidence type="ECO:0000256" key="1">
    <source>
        <dbReference type="SAM" id="MobiDB-lite"/>
    </source>
</evidence>
<organism evidence="2 3">
    <name type="scientific">Arabis nemorensis</name>
    <dbReference type="NCBI Taxonomy" id="586526"/>
    <lineage>
        <taxon>Eukaryota</taxon>
        <taxon>Viridiplantae</taxon>
        <taxon>Streptophyta</taxon>
        <taxon>Embryophyta</taxon>
        <taxon>Tracheophyta</taxon>
        <taxon>Spermatophyta</taxon>
        <taxon>Magnoliopsida</taxon>
        <taxon>eudicotyledons</taxon>
        <taxon>Gunneridae</taxon>
        <taxon>Pentapetalae</taxon>
        <taxon>rosids</taxon>
        <taxon>malvids</taxon>
        <taxon>Brassicales</taxon>
        <taxon>Brassicaceae</taxon>
        <taxon>Arabideae</taxon>
        <taxon>Arabis</taxon>
    </lineage>
</organism>
<keyword evidence="3" id="KW-1185">Reference proteome</keyword>
<accession>A0A565AVM6</accession>
<name>A0A565AVM6_9BRAS</name>
<evidence type="ECO:0000313" key="3">
    <source>
        <dbReference type="Proteomes" id="UP000489600"/>
    </source>
</evidence>
<evidence type="ECO:0000313" key="2">
    <source>
        <dbReference type="EMBL" id="VVA93103.1"/>
    </source>
</evidence>
<dbReference type="Proteomes" id="UP000489600">
    <property type="component" value="Unassembled WGS sequence"/>
</dbReference>
<dbReference type="AlphaFoldDB" id="A0A565AVM6"/>
<reference evidence="2" key="1">
    <citation type="submission" date="2019-07" db="EMBL/GenBank/DDBJ databases">
        <authorList>
            <person name="Dittberner H."/>
        </authorList>
    </citation>
    <scope>NUCLEOTIDE SEQUENCE [LARGE SCALE GENOMIC DNA]</scope>
</reference>
<dbReference type="EMBL" id="CABITT030000001">
    <property type="protein sequence ID" value="VVA93103.1"/>
    <property type="molecule type" value="Genomic_DNA"/>
</dbReference>
<comment type="caution">
    <text evidence="2">The sequence shown here is derived from an EMBL/GenBank/DDBJ whole genome shotgun (WGS) entry which is preliminary data.</text>
</comment>
<proteinExistence type="predicted"/>